<dbReference type="Pfam" id="PF01535">
    <property type="entry name" value="PPR"/>
    <property type="match status" value="6"/>
</dbReference>
<feature type="repeat" description="PPR" evidence="2">
    <location>
        <begin position="636"/>
        <end position="670"/>
    </location>
</feature>
<dbReference type="InterPro" id="IPR046848">
    <property type="entry name" value="E_motif"/>
</dbReference>
<evidence type="ECO:0000256" key="2">
    <source>
        <dbReference type="PROSITE-ProRule" id="PRU00708"/>
    </source>
</evidence>
<proteinExistence type="predicted"/>
<keyword evidence="1" id="KW-0677">Repeat</keyword>
<dbReference type="GO" id="GO:0009451">
    <property type="term" value="P:RNA modification"/>
    <property type="evidence" value="ECO:0007669"/>
    <property type="project" value="InterPro"/>
</dbReference>
<dbReference type="InterPro" id="IPR002885">
    <property type="entry name" value="PPR_rpt"/>
</dbReference>
<evidence type="ECO:0000313" key="5">
    <source>
        <dbReference type="Proteomes" id="UP000734854"/>
    </source>
</evidence>
<dbReference type="Proteomes" id="UP000734854">
    <property type="component" value="Unassembled WGS sequence"/>
</dbReference>
<feature type="repeat" description="PPR" evidence="2">
    <location>
        <begin position="130"/>
        <end position="164"/>
    </location>
</feature>
<organism evidence="4 5">
    <name type="scientific">Zingiber officinale</name>
    <name type="common">Ginger</name>
    <name type="synonym">Amomum zingiber</name>
    <dbReference type="NCBI Taxonomy" id="94328"/>
    <lineage>
        <taxon>Eukaryota</taxon>
        <taxon>Viridiplantae</taxon>
        <taxon>Streptophyta</taxon>
        <taxon>Embryophyta</taxon>
        <taxon>Tracheophyta</taxon>
        <taxon>Spermatophyta</taxon>
        <taxon>Magnoliopsida</taxon>
        <taxon>Liliopsida</taxon>
        <taxon>Zingiberales</taxon>
        <taxon>Zingiberaceae</taxon>
        <taxon>Zingiber</taxon>
    </lineage>
</organism>
<dbReference type="Gene3D" id="1.25.40.10">
    <property type="entry name" value="Tetratricopeptide repeat domain"/>
    <property type="match status" value="7"/>
</dbReference>
<dbReference type="FunFam" id="1.25.40.10:FF:000031">
    <property type="entry name" value="Pentatricopeptide repeat-containing protein mitochondrial"/>
    <property type="match status" value="1"/>
</dbReference>
<dbReference type="SUPFAM" id="SSF48452">
    <property type="entry name" value="TPR-like"/>
    <property type="match status" value="1"/>
</dbReference>
<dbReference type="GO" id="GO:0003723">
    <property type="term" value="F:RNA binding"/>
    <property type="evidence" value="ECO:0007669"/>
    <property type="project" value="InterPro"/>
</dbReference>
<protein>
    <recommendedName>
        <fullName evidence="3">DYW domain-containing protein</fullName>
    </recommendedName>
</protein>
<dbReference type="Pfam" id="PF13041">
    <property type="entry name" value="PPR_2"/>
    <property type="match status" value="4"/>
</dbReference>
<dbReference type="InterPro" id="IPR046849">
    <property type="entry name" value="E2_motif"/>
</dbReference>
<dbReference type="InterPro" id="IPR046960">
    <property type="entry name" value="PPR_At4g14850-like_plant"/>
</dbReference>
<evidence type="ECO:0000259" key="3">
    <source>
        <dbReference type="Pfam" id="PF14432"/>
    </source>
</evidence>
<feature type="repeat" description="PPR" evidence="2">
    <location>
        <begin position="232"/>
        <end position="266"/>
    </location>
</feature>
<dbReference type="Pfam" id="PF13812">
    <property type="entry name" value="PPR_3"/>
    <property type="match status" value="1"/>
</dbReference>
<dbReference type="FunFam" id="1.25.40.10:FF:000344">
    <property type="entry name" value="Pentatricopeptide repeat-containing protein"/>
    <property type="match status" value="1"/>
</dbReference>
<dbReference type="FunFam" id="1.25.40.10:FF:000196">
    <property type="entry name" value="Pentatricopeptide repeat-containing protein At4g14850"/>
    <property type="match status" value="1"/>
</dbReference>
<feature type="domain" description="DYW" evidence="3">
    <location>
        <begin position="952"/>
        <end position="1044"/>
    </location>
</feature>
<dbReference type="NCBIfam" id="TIGR00756">
    <property type="entry name" value="PPR"/>
    <property type="match status" value="7"/>
</dbReference>
<feature type="repeat" description="PPR" evidence="2">
    <location>
        <begin position="333"/>
        <end position="367"/>
    </location>
</feature>
<comment type="caution">
    <text evidence="4">The sequence shown here is derived from an EMBL/GenBank/DDBJ whole genome shotgun (WGS) entry which is preliminary data.</text>
</comment>
<dbReference type="GO" id="GO:0008270">
    <property type="term" value="F:zinc ion binding"/>
    <property type="evidence" value="ECO:0007669"/>
    <property type="project" value="InterPro"/>
</dbReference>
<dbReference type="EMBL" id="JACMSC010000016">
    <property type="protein sequence ID" value="KAG6481521.1"/>
    <property type="molecule type" value="Genomic_DNA"/>
</dbReference>
<name>A0A8J5FAL2_ZINOF</name>
<keyword evidence="5" id="KW-1185">Reference proteome</keyword>
<dbReference type="Pfam" id="PF14432">
    <property type="entry name" value="DYW_deaminase"/>
    <property type="match status" value="1"/>
</dbReference>
<dbReference type="PANTHER" id="PTHR47926:SF506">
    <property type="entry name" value="TETRATRICOPEPTIDE REPEAT-LIKE SUPERFAMILY PROTEIN ISOFORM 1"/>
    <property type="match status" value="1"/>
</dbReference>
<dbReference type="PANTHER" id="PTHR47926">
    <property type="entry name" value="PENTATRICOPEPTIDE REPEAT-CONTAINING PROTEIN"/>
    <property type="match status" value="1"/>
</dbReference>
<dbReference type="Pfam" id="PF20431">
    <property type="entry name" value="E_motif"/>
    <property type="match status" value="1"/>
</dbReference>
<accession>A0A8J5FAL2</accession>
<gene>
    <name evidence="4" type="ORF">ZIOFF_058125</name>
</gene>
<feature type="repeat" description="PPR" evidence="2">
    <location>
        <begin position="737"/>
        <end position="771"/>
    </location>
</feature>
<dbReference type="InterPro" id="IPR011990">
    <property type="entry name" value="TPR-like_helical_dom_sf"/>
</dbReference>
<dbReference type="PROSITE" id="PS51375">
    <property type="entry name" value="PPR"/>
    <property type="match status" value="7"/>
</dbReference>
<feature type="repeat" description="PPR" evidence="2">
    <location>
        <begin position="535"/>
        <end position="569"/>
    </location>
</feature>
<evidence type="ECO:0000256" key="1">
    <source>
        <dbReference type="ARBA" id="ARBA00022737"/>
    </source>
</evidence>
<evidence type="ECO:0000313" key="4">
    <source>
        <dbReference type="EMBL" id="KAG6481521.1"/>
    </source>
</evidence>
<dbReference type="InterPro" id="IPR032867">
    <property type="entry name" value="DYW_dom"/>
</dbReference>
<dbReference type="AlphaFoldDB" id="A0A8J5FAL2"/>
<sequence length="1044" mass="116796">MGVVYLLDFCDETALISRVLHMERMRAPRPLLLLLPARRLSVSAVSPAAEPSSHGVAALTDHPDAHLSLFSKLGFSVLSASGTGRSVHCYCLRRSLYLSLFHWNTLVHMWFGLRNPVGALYLFDDLPERNVSSWNTAISGCVRLGLFAKAVDLFRRMRGEGILPDGFVLASLLTACNRWRNMSGRGIEIHSLALRLGLTRDVYVATSLLHLYGGCGMVFDARRLFEEMDERNVVSWTALMVCFSANGYPCEALSAYQKMRREGVVCNPNSFATVISSCGLLGEEKLSLQIFGHAVVWGFETDVSVANALITLFGNLGRTGDAETIFHRMTKRDTISWNSMITLYSHKESCEESLKLFSDMRHHGLLPDATTLSSLISACACLEHLEWGGGVHALSIIDGLDLFASVSNTLINMYSMSGKHKEAELLFRHMQHRDLISWNTMISAYTQSGFYYDALRLLRHLLENNKERNHVTFATSVAACSGLEFLLIGKMIHTLIIHHGLQENLVVGNALITMYSNCKSMTEAQWVFHTMPSCDVVTCNTLIGGHVENEEQIEAMHVFTWMREAGVEVNYITVVNILAAFSNVHDLKYGKPLHAYTVSTGLESEVYVKNSLLTMYAKCGDLDSSVYIFDGLKIKTAVSWNAMIASKAHNGQGEDALKLFMEMRHVGIELDQFSLSGGLAASASLASVEEGQQLHALVTKLGFESDLHVINAIMDMYGKCGKMDDVLKTHPEPMKRSQQSWNILISAYARHGQFEKAEDTFREMLAMGRKPDYVTFVSLLSACNHAGLVDKGLAYFESMNVGFGISPGLEHCVCMVDLLGRSGKLTEAVEFIEEMNISPNDVIWRSLLSSSRIHRNLDVGKKAAMCLLELDPLDDSAYVLLSNVCAVNGKWEDVDRLRRKMESINLKKRPACSWIKIKNQVNTFGIGDRTHPQANQIYAKLEEMLQMIKKLGYVADTSFVLHDTDEEQKEQNLWSHSEKLALAYGLMNLPRESTVTVFKNLRVCGDCHLVYKLVSRAMNQYIVLRDPYRFHHFANGVCSCSDYW</sequence>
<feature type="repeat" description="PPR" evidence="2">
    <location>
        <begin position="434"/>
        <end position="468"/>
    </location>
</feature>
<dbReference type="FunFam" id="1.25.40.10:FF:000073">
    <property type="entry name" value="Pentatricopeptide repeat-containing protein chloroplastic"/>
    <property type="match status" value="2"/>
</dbReference>
<dbReference type="FunFam" id="1.25.40.10:FF:000366">
    <property type="entry name" value="Pentatricopeptide (PPR) repeat-containing protein"/>
    <property type="match status" value="1"/>
</dbReference>
<dbReference type="Pfam" id="PF20430">
    <property type="entry name" value="Eplus_motif"/>
    <property type="match status" value="1"/>
</dbReference>
<reference evidence="4 5" key="1">
    <citation type="submission" date="2020-08" db="EMBL/GenBank/DDBJ databases">
        <title>Plant Genome Project.</title>
        <authorList>
            <person name="Zhang R.-G."/>
        </authorList>
    </citation>
    <scope>NUCLEOTIDE SEQUENCE [LARGE SCALE GENOMIC DNA]</scope>
    <source>
        <tissue evidence="4">Rhizome</tissue>
    </source>
</reference>